<proteinExistence type="evidence at transcript level"/>
<dbReference type="GeneID" id="101463346"/>
<keyword evidence="5" id="KW-1185">Reference proteome</keyword>
<dbReference type="CTD" id="54785"/>
<protein>
    <submittedName>
        <fullName evidence="3">(Mediterranean fruit fly) hypothetical protein</fullName>
    </submittedName>
</protein>
<dbReference type="InterPro" id="IPR019314">
    <property type="entry name" value="BORCS6"/>
</dbReference>
<feature type="compositionally biased region" description="Acidic residues" evidence="1">
    <location>
        <begin position="83"/>
        <end position="95"/>
    </location>
</feature>
<evidence type="ECO:0000313" key="4">
    <source>
        <dbReference type="EMBL" id="JAC01521.1"/>
    </source>
</evidence>
<evidence type="ECO:0000256" key="1">
    <source>
        <dbReference type="SAM" id="MobiDB-lite"/>
    </source>
</evidence>
<name>W8BJQ0_CERCA</name>
<dbReference type="EMBL" id="CAJHJT010000034">
    <property type="protein sequence ID" value="CAD7006498.1"/>
    <property type="molecule type" value="Genomic_DNA"/>
</dbReference>
<sequence length="283" mass="32127">MSRKSQDIPIRPRYGIPDLANEDNNTEMEKPKQKPRKSSSSTMEPSSYSEIPFLAQYPDMVSERRDFSPKHVVSPEERRDIIDEPDVEDDDEEDNSNSKDSSYEENKTPRRPNSLQCDSSFPYELEGATSTDGQMRHFVADNLEEKIRNDQLSYVSHNSTPSATNAGGGLLTRRFLQTQRPQIDANVLNDIEIEAQYLAGSVDNLMENLCNLLHSISSITADNVEVHKNAVNKLTDSMDANIKCMYTIMAKTEEITKSMKPTEQLGQRIREIKRLVDMLDGTM</sequence>
<feature type="compositionally biased region" description="Basic and acidic residues" evidence="1">
    <location>
        <begin position="61"/>
        <end position="82"/>
    </location>
</feature>
<dbReference type="GO" id="GO:0099078">
    <property type="term" value="C:BORC complex"/>
    <property type="evidence" value="ECO:0007669"/>
    <property type="project" value="TreeGrafter"/>
</dbReference>
<reference evidence="3" key="3">
    <citation type="submission" date="2020-11" db="EMBL/GenBank/DDBJ databases">
        <authorList>
            <person name="Whitehead M."/>
        </authorList>
    </citation>
    <scope>NUCLEOTIDE SEQUENCE</scope>
    <source>
        <strain evidence="3">EGII</strain>
    </source>
</reference>
<gene>
    <name evidence="4" type="primary">CQ059</name>
    <name evidence="3" type="ORF">CCAP1982_LOCUS14815</name>
</gene>
<evidence type="ECO:0000259" key="2">
    <source>
        <dbReference type="Pfam" id="PF10157"/>
    </source>
</evidence>
<dbReference type="PANTHER" id="PTHR13440:SF7">
    <property type="entry name" value="BLOC-1 RELATED COMPLEX SUBUNIT 6"/>
    <property type="match status" value="1"/>
</dbReference>
<evidence type="ECO:0000313" key="5">
    <source>
        <dbReference type="Proteomes" id="UP000606786"/>
    </source>
</evidence>
<dbReference type="KEGG" id="ccat:101463346"/>
<dbReference type="Proteomes" id="UP000606786">
    <property type="component" value="Unassembled WGS sequence"/>
</dbReference>
<reference evidence="4" key="2">
    <citation type="journal article" date="2014" name="BMC Genomics">
        <title>A genomic perspective to assessing quality of mass-reared SIT flies used in Mediterranean fruit fly (Ceratitis capitata) eradication in California.</title>
        <authorList>
            <person name="Calla B."/>
            <person name="Hall B."/>
            <person name="Hou S."/>
            <person name="Geib S.M."/>
        </authorList>
    </citation>
    <scope>NUCLEOTIDE SEQUENCE</scope>
</reference>
<organism evidence="4">
    <name type="scientific">Ceratitis capitata</name>
    <name type="common">Mediterranean fruit fly</name>
    <name type="synonym">Tephritis capitata</name>
    <dbReference type="NCBI Taxonomy" id="7213"/>
    <lineage>
        <taxon>Eukaryota</taxon>
        <taxon>Metazoa</taxon>
        <taxon>Ecdysozoa</taxon>
        <taxon>Arthropoda</taxon>
        <taxon>Hexapoda</taxon>
        <taxon>Insecta</taxon>
        <taxon>Pterygota</taxon>
        <taxon>Neoptera</taxon>
        <taxon>Endopterygota</taxon>
        <taxon>Diptera</taxon>
        <taxon>Brachycera</taxon>
        <taxon>Muscomorpha</taxon>
        <taxon>Tephritoidea</taxon>
        <taxon>Tephritidae</taxon>
        <taxon>Ceratitis</taxon>
        <taxon>Ceratitis</taxon>
    </lineage>
</organism>
<dbReference type="InterPro" id="IPR046465">
    <property type="entry name" value="BORCS6_C"/>
</dbReference>
<reference evidence="4" key="1">
    <citation type="submission" date="2013-07" db="EMBL/GenBank/DDBJ databases">
        <authorList>
            <person name="Geib S."/>
        </authorList>
    </citation>
    <scope>NUCLEOTIDE SEQUENCE</scope>
</reference>
<accession>W8BJQ0</accession>
<feature type="domain" description="BLOC-1-related complex subunit 6 C-terminal helix" evidence="2">
    <location>
        <begin position="181"/>
        <end position="280"/>
    </location>
</feature>
<evidence type="ECO:0000313" key="3">
    <source>
        <dbReference type="EMBL" id="CAD7006498.1"/>
    </source>
</evidence>
<feature type="compositionally biased region" description="Low complexity" evidence="1">
    <location>
        <begin position="38"/>
        <end position="49"/>
    </location>
</feature>
<dbReference type="EMBL" id="GAMC01005035">
    <property type="protein sequence ID" value="JAC01521.1"/>
    <property type="molecule type" value="mRNA"/>
</dbReference>
<dbReference type="AlphaFoldDB" id="W8BJQ0"/>
<dbReference type="OrthoDB" id="21270at2759"/>
<dbReference type="PANTHER" id="PTHR13440">
    <property type="entry name" value="BLOC-1 RELATED COMPLEX SUBUNIT 6"/>
    <property type="match status" value="1"/>
</dbReference>
<feature type="region of interest" description="Disordered" evidence="1">
    <location>
        <begin position="1"/>
        <end position="129"/>
    </location>
</feature>
<dbReference type="Pfam" id="PF10157">
    <property type="entry name" value="BORCS6"/>
    <property type="match status" value="1"/>
</dbReference>
<dbReference type="GO" id="GO:0032418">
    <property type="term" value="P:lysosome localization"/>
    <property type="evidence" value="ECO:0007669"/>
    <property type="project" value="TreeGrafter"/>
</dbReference>